<reference evidence="13 15" key="1">
    <citation type="submission" date="2015-07" db="EMBL/GenBank/DDBJ databases">
        <authorList>
            <person name="Cajimat M.N.B."/>
            <person name="Milazzo M.L."/>
            <person name="Fulhorst C.F."/>
        </authorList>
    </citation>
    <scope>NUCLEOTIDE SEQUENCE [LARGE SCALE GENOMIC DNA]</scope>
    <source>
        <strain evidence="13">Single colony</strain>
    </source>
</reference>
<evidence type="ECO:0000256" key="10">
    <source>
        <dbReference type="RuleBase" id="RU000488"/>
    </source>
</evidence>
<evidence type="ECO:0000256" key="3">
    <source>
        <dbReference type="ARBA" id="ARBA00022448"/>
    </source>
</evidence>
<keyword evidence="15" id="KW-1185">Reference proteome</keyword>
<evidence type="ECO:0000256" key="9">
    <source>
        <dbReference type="PROSITE-ProRule" id="PRU00282"/>
    </source>
</evidence>
<evidence type="ECO:0000256" key="1">
    <source>
        <dbReference type="ARBA" id="ARBA00004225"/>
    </source>
</evidence>
<reference evidence="14 16" key="2">
    <citation type="journal article" date="2018" name="Elife">
        <title>Functional genomics of lipid metabolism in the oleaginous yeast Rhodosporidium toruloides.</title>
        <authorList>
            <person name="Coradetti S.T."/>
            <person name="Pinel D."/>
            <person name="Geiselman G."/>
            <person name="Ito M."/>
            <person name="Mondo S."/>
            <person name="Reilly M.C."/>
            <person name="Cheng Y.F."/>
            <person name="Bauer S."/>
            <person name="Grigoriev I."/>
            <person name="Gladden J.M."/>
            <person name="Simmons B.A."/>
            <person name="Brem R."/>
            <person name="Arkin A.P."/>
            <person name="Skerker J.M."/>
        </authorList>
    </citation>
    <scope>NUCLEOTIDE SEQUENCE [LARGE SCALE GENOMIC DNA]</scope>
    <source>
        <strain evidence="14 16">NBRC 0880</strain>
    </source>
</reference>
<evidence type="ECO:0000256" key="5">
    <source>
        <dbReference type="ARBA" id="ARBA00022737"/>
    </source>
</evidence>
<name>A0A0K3CLE2_RHOTO</name>
<dbReference type="PANTHER" id="PTHR45624">
    <property type="entry name" value="MITOCHONDRIAL BASIC AMINO ACIDS TRANSPORTER-RELATED"/>
    <property type="match status" value="1"/>
</dbReference>
<comment type="subcellular location">
    <subcellularLocation>
        <location evidence="1">Mitochondrion membrane</location>
        <topology evidence="1">Multi-pass membrane protein</topology>
    </subcellularLocation>
</comment>
<dbReference type="Pfam" id="PF00153">
    <property type="entry name" value="Mito_carr"/>
    <property type="match status" value="3"/>
</dbReference>
<dbReference type="InterPro" id="IPR050567">
    <property type="entry name" value="Mitochondrial_Carrier"/>
</dbReference>
<feature type="transmembrane region" description="Helical" evidence="12">
    <location>
        <begin position="137"/>
        <end position="158"/>
    </location>
</feature>
<keyword evidence="5" id="KW-0677">Repeat</keyword>
<dbReference type="EMBL" id="CWKI01000007">
    <property type="protein sequence ID" value="CTR08021.1"/>
    <property type="molecule type" value="Genomic_DNA"/>
</dbReference>
<feature type="transmembrane region" description="Helical" evidence="12">
    <location>
        <begin position="92"/>
        <end position="117"/>
    </location>
</feature>
<feature type="compositionally biased region" description="Low complexity" evidence="11">
    <location>
        <begin position="12"/>
        <end position="30"/>
    </location>
</feature>
<evidence type="ECO:0000256" key="11">
    <source>
        <dbReference type="SAM" id="MobiDB-lite"/>
    </source>
</evidence>
<dbReference type="STRING" id="5286.A0A0K3CLE2"/>
<dbReference type="Proteomes" id="UP000199069">
    <property type="component" value="Unassembled WGS sequence"/>
</dbReference>
<organism evidence="13 15">
    <name type="scientific">Rhodotorula toruloides</name>
    <name type="common">Yeast</name>
    <name type="synonym">Rhodosporidium toruloides</name>
    <dbReference type="NCBI Taxonomy" id="5286"/>
    <lineage>
        <taxon>Eukaryota</taxon>
        <taxon>Fungi</taxon>
        <taxon>Dikarya</taxon>
        <taxon>Basidiomycota</taxon>
        <taxon>Pucciniomycotina</taxon>
        <taxon>Microbotryomycetes</taxon>
        <taxon>Sporidiobolales</taxon>
        <taxon>Sporidiobolaceae</taxon>
        <taxon>Rhodotorula</taxon>
    </lineage>
</organism>
<comment type="similarity">
    <text evidence="2 10">Belongs to the mitochondrial carrier (TC 2.A.29) family.</text>
</comment>
<evidence type="ECO:0000313" key="16">
    <source>
        <dbReference type="Proteomes" id="UP000239560"/>
    </source>
</evidence>
<gene>
    <name evidence="13" type="primary">FGENESH: predicted gene_7.267</name>
    <name evidence="14" type="ORF">AAT19DRAFT_15390</name>
    <name evidence="13" type="ORF">BN2166_0038820</name>
</gene>
<feature type="repeat" description="Solcar" evidence="9">
    <location>
        <begin position="135"/>
        <end position="228"/>
    </location>
</feature>
<protein>
    <submittedName>
        <fullName evidence="14">Mitochondrial carrier</fullName>
    </submittedName>
</protein>
<evidence type="ECO:0000313" key="13">
    <source>
        <dbReference type="EMBL" id="CTR08021.1"/>
    </source>
</evidence>
<dbReference type="OMA" id="NRRMYRG"/>
<dbReference type="PROSITE" id="PS50920">
    <property type="entry name" value="SOLCAR"/>
    <property type="match status" value="3"/>
</dbReference>
<feature type="repeat" description="Solcar" evidence="9">
    <location>
        <begin position="240"/>
        <end position="326"/>
    </location>
</feature>
<dbReference type="Gene3D" id="1.50.40.10">
    <property type="entry name" value="Mitochondrial carrier domain"/>
    <property type="match status" value="1"/>
</dbReference>
<sequence>MQSQTASEPVDDSSSPHPRSADSSTSTAAASNETWREFAYENRNTIAAVTASFCSTVAGFPLDSVKSRLQVKRYSSVLDCARRTYAEEGIRGFFRGVTIPLVTITLVRTASFSIYTWTKDDLQRRNVLTGETVGSTALAGFLGGAASGLLLSVGTTAFEYTKIKLQLEYLIAMKKGVPYVPRGTIKGFLDLYRAGGILGLYTGFRLHALRDTLGTGLYFGMYDSAQHVIRNNPDVFENVPTTLSIFICGSVAGVSSWAAIYPVDLVKAHTQRNALADLAYESPVSIFKRLSAGGVTKLYRGLGVSAGRSVFTHGLMWTILEKTRSAIARRAGPEDSDARIE</sequence>
<keyword evidence="7" id="KW-0496">Mitochondrion</keyword>
<evidence type="ECO:0000256" key="8">
    <source>
        <dbReference type="ARBA" id="ARBA00023136"/>
    </source>
</evidence>
<dbReference type="InterPro" id="IPR023395">
    <property type="entry name" value="MCP_dom_sf"/>
</dbReference>
<accession>A0A0K3CLE2</accession>
<keyword evidence="4 9" id="KW-0812">Transmembrane</keyword>
<keyword evidence="6 12" id="KW-1133">Transmembrane helix</keyword>
<dbReference type="InterPro" id="IPR018108">
    <property type="entry name" value="MCP_transmembrane"/>
</dbReference>
<dbReference type="AlphaFoldDB" id="A0A0K3CLE2"/>
<dbReference type="OrthoDB" id="2382881at2759"/>
<dbReference type="EMBL" id="LCTV02000007">
    <property type="protein sequence ID" value="PRQ73823.1"/>
    <property type="molecule type" value="Genomic_DNA"/>
</dbReference>
<dbReference type="GO" id="GO:0031966">
    <property type="term" value="C:mitochondrial membrane"/>
    <property type="evidence" value="ECO:0007669"/>
    <property type="project" value="UniProtKB-SubCell"/>
</dbReference>
<evidence type="ECO:0000256" key="2">
    <source>
        <dbReference type="ARBA" id="ARBA00006375"/>
    </source>
</evidence>
<evidence type="ECO:0000256" key="4">
    <source>
        <dbReference type="ARBA" id="ARBA00022692"/>
    </source>
</evidence>
<evidence type="ECO:0000313" key="14">
    <source>
        <dbReference type="EMBL" id="PRQ73823.1"/>
    </source>
</evidence>
<dbReference type="PANTHER" id="PTHR45624:SF9">
    <property type="entry name" value="CARRIER PROTEIN, PUTATIVE (AFU_ORTHOLOGUE AFUA_4G06390)-RELATED"/>
    <property type="match status" value="1"/>
</dbReference>
<dbReference type="GO" id="GO:0022857">
    <property type="term" value="F:transmembrane transporter activity"/>
    <property type="evidence" value="ECO:0007669"/>
    <property type="project" value="TreeGrafter"/>
</dbReference>
<dbReference type="Proteomes" id="UP000239560">
    <property type="component" value="Unassembled WGS sequence"/>
</dbReference>
<keyword evidence="8 9" id="KW-0472">Membrane</keyword>
<evidence type="ECO:0000313" key="15">
    <source>
        <dbReference type="Proteomes" id="UP000199069"/>
    </source>
</evidence>
<dbReference type="SUPFAM" id="SSF103506">
    <property type="entry name" value="Mitochondrial carrier"/>
    <property type="match status" value="1"/>
</dbReference>
<feature type="repeat" description="Solcar" evidence="9">
    <location>
        <begin position="39"/>
        <end position="121"/>
    </location>
</feature>
<evidence type="ECO:0000256" key="7">
    <source>
        <dbReference type="ARBA" id="ARBA00023128"/>
    </source>
</evidence>
<keyword evidence="3 10" id="KW-0813">Transport</keyword>
<proteinExistence type="inferred from homology"/>
<evidence type="ECO:0000256" key="12">
    <source>
        <dbReference type="SAM" id="Phobius"/>
    </source>
</evidence>
<evidence type="ECO:0000256" key="6">
    <source>
        <dbReference type="ARBA" id="ARBA00022989"/>
    </source>
</evidence>
<feature type="region of interest" description="Disordered" evidence="11">
    <location>
        <begin position="1"/>
        <end position="30"/>
    </location>
</feature>